<dbReference type="SUPFAM" id="SSF109854">
    <property type="entry name" value="DinB/YfiT-like putative metalloenzymes"/>
    <property type="match status" value="1"/>
</dbReference>
<dbReference type="InterPro" id="IPR034660">
    <property type="entry name" value="DinB/YfiT-like"/>
</dbReference>
<protein>
    <submittedName>
        <fullName evidence="2">Maleylpyruvate isomerase family mycothiol-dependent enzyme</fullName>
    </submittedName>
</protein>
<dbReference type="NCBIfam" id="TIGR03083">
    <property type="entry name" value="maleylpyruvate isomerase family mycothiol-dependent enzyme"/>
    <property type="match status" value="1"/>
</dbReference>
<sequence>MDGSVVLRVADECAGFLDSVVDQDWTAPIPGMEWTVAQVVAHMSECVLWYSIDLAAGERVLDTMEMRVRPESEAIDLVATLRSAAGVLARVVDGMPPESRGWHPHGRADASGFAAMACDEMLVHTADVGHGLGREFAPSAELSDATVRRLFPWAPTDTDRWTTLLWANGRADLPGHERQVDWKWHCAPLDEWDGVNPSKVPDLKA</sequence>
<dbReference type="RefSeq" id="WP_387340409.1">
    <property type="nucleotide sequence ID" value="NZ_JBIAXI010000002.1"/>
</dbReference>
<keyword evidence="3" id="KW-1185">Reference proteome</keyword>
<dbReference type="Proteomes" id="UP001602119">
    <property type="component" value="Unassembled WGS sequence"/>
</dbReference>
<dbReference type="Gene3D" id="1.20.120.450">
    <property type="entry name" value="dinb family like domain"/>
    <property type="match status" value="1"/>
</dbReference>
<accession>A0ABW6UXN8</accession>
<dbReference type="Pfam" id="PF11716">
    <property type="entry name" value="MDMPI_N"/>
    <property type="match status" value="1"/>
</dbReference>
<comment type="caution">
    <text evidence="2">The sequence shown here is derived from an EMBL/GenBank/DDBJ whole genome shotgun (WGS) entry which is preliminary data.</text>
</comment>
<feature type="domain" description="Mycothiol-dependent maleylpyruvate isomerase metal-binding" evidence="1">
    <location>
        <begin position="8"/>
        <end position="128"/>
    </location>
</feature>
<evidence type="ECO:0000313" key="2">
    <source>
        <dbReference type="EMBL" id="MFF4771822.1"/>
    </source>
</evidence>
<reference evidence="2 3" key="1">
    <citation type="submission" date="2024-10" db="EMBL/GenBank/DDBJ databases">
        <title>The Natural Products Discovery Center: Release of the First 8490 Sequenced Strains for Exploring Actinobacteria Biosynthetic Diversity.</title>
        <authorList>
            <person name="Kalkreuter E."/>
            <person name="Kautsar S.A."/>
            <person name="Yang D."/>
            <person name="Bader C.D."/>
            <person name="Teijaro C.N."/>
            <person name="Fluegel L."/>
            <person name="Davis C.M."/>
            <person name="Simpson J.R."/>
            <person name="Lauterbach L."/>
            <person name="Steele A.D."/>
            <person name="Gui C."/>
            <person name="Meng S."/>
            <person name="Li G."/>
            <person name="Viehrig K."/>
            <person name="Ye F."/>
            <person name="Su P."/>
            <person name="Kiefer A.F."/>
            <person name="Nichols A."/>
            <person name="Cepeda A.J."/>
            <person name="Yan W."/>
            <person name="Fan B."/>
            <person name="Jiang Y."/>
            <person name="Adhikari A."/>
            <person name="Zheng C.-J."/>
            <person name="Schuster L."/>
            <person name="Cowan T.M."/>
            <person name="Smanski M.J."/>
            <person name="Chevrette M.G."/>
            <person name="De Carvalho L.P.S."/>
            <person name="Shen B."/>
        </authorList>
    </citation>
    <scope>NUCLEOTIDE SEQUENCE [LARGE SCALE GENOMIC DNA]</scope>
    <source>
        <strain evidence="2 3">NPDC001281</strain>
    </source>
</reference>
<gene>
    <name evidence="2" type="ORF">ACFY05_03080</name>
</gene>
<evidence type="ECO:0000259" key="1">
    <source>
        <dbReference type="Pfam" id="PF11716"/>
    </source>
</evidence>
<dbReference type="InterPro" id="IPR017517">
    <property type="entry name" value="Maleyloyr_isom"/>
</dbReference>
<keyword evidence="2" id="KW-0413">Isomerase</keyword>
<evidence type="ECO:0000313" key="3">
    <source>
        <dbReference type="Proteomes" id="UP001602119"/>
    </source>
</evidence>
<dbReference type="GO" id="GO:0016853">
    <property type="term" value="F:isomerase activity"/>
    <property type="evidence" value="ECO:0007669"/>
    <property type="project" value="UniProtKB-KW"/>
</dbReference>
<organism evidence="2 3">
    <name type="scientific">Microtetraspora fusca</name>
    <dbReference type="NCBI Taxonomy" id="1997"/>
    <lineage>
        <taxon>Bacteria</taxon>
        <taxon>Bacillati</taxon>
        <taxon>Actinomycetota</taxon>
        <taxon>Actinomycetes</taxon>
        <taxon>Streptosporangiales</taxon>
        <taxon>Streptosporangiaceae</taxon>
        <taxon>Microtetraspora</taxon>
    </lineage>
</organism>
<name>A0ABW6UXN8_MICFU</name>
<dbReference type="InterPro" id="IPR024344">
    <property type="entry name" value="MDMPI_metal-binding"/>
</dbReference>
<proteinExistence type="predicted"/>
<dbReference type="EMBL" id="JBIAXI010000002">
    <property type="protein sequence ID" value="MFF4771822.1"/>
    <property type="molecule type" value="Genomic_DNA"/>
</dbReference>